<sequence>MFHRGTVFSSDKEVMQSVLKRQVEQSGKFPPDSTAESVAAVLADEITSKTIIITGVSPSGLGAEAARVIFKHNPKLLILASRSKKAIDDTIVAIGGSSASKNVRAVEFDLSDFKSVRKAAEEILETAPAVDVLINNAGIMMLPEFKTTKQGNEMQFGVNHLGHFLFTNLLIPSLLQSPAGCVVNISSAGHRVSGVHLEDVNFSNGKTYEPFIAYGQSKSSNILFSVSLTHKLGKKGLRSFAVDPGAINTTGLNLGIPMEKKIEMGWWDTDGTPSANIPVHSRGGSIILYCRSF</sequence>
<comment type="caution">
    <text evidence="1">The sequence shown here is derived from an EMBL/GenBank/DDBJ whole genome shotgun (WGS) entry which is preliminary data.</text>
</comment>
<proteinExistence type="predicted"/>
<reference evidence="1" key="1">
    <citation type="journal article" date="2020" name="Stud. Mycol.">
        <title>101 Dothideomycetes genomes: a test case for predicting lifestyles and emergence of pathogens.</title>
        <authorList>
            <person name="Haridas S."/>
            <person name="Albert R."/>
            <person name="Binder M."/>
            <person name="Bloem J."/>
            <person name="Labutti K."/>
            <person name="Salamov A."/>
            <person name="Andreopoulos B."/>
            <person name="Baker S."/>
            <person name="Barry K."/>
            <person name="Bills G."/>
            <person name="Bluhm B."/>
            <person name="Cannon C."/>
            <person name="Castanera R."/>
            <person name="Culley D."/>
            <person name="Daum C."/>
            <person name="Ezra D."/>
            <person name="Gonzalez J."/>
            <person name="Henrissat B."/>
            <person name="Kuo A."/>
            <person name="Liang C."/>
            <person name="Lipzen A."/>
            <person name="Lutzoni F."/>
            <person name="Magnuson J."/>
            <person name="Mondo S."/>
            <person name="Nolan M."/>
            <person name="Ohm R."/>
            <person name="Pangilinan J."/>
            <person name="Park H.-J."/>
            <person name="Ramirez L."/>
            <person name="Alfaro M."/>
            <person name="Sun H."/>
            <person name="Tritt A."/>
            <person name="Yoshinaga Y."/>
            <person name="Zwiers L.-H."/>
            <person name="Turgeon B."/>
            <person name="Goodwin S."/>
            <person name="Spatafora J."/>
            <person name="Crous P."/>
            <person name="Grigoriev I."/>
        </authorList>
    </citation>
    <scope>NUCLEOTIDE SEQUENCE</scope>
    <source>
        <strain evidence="1">ATCC 200398</strain>
    </source>
</reference>
<organism evidence="1 2">
    <name type="scientific">Lindgomyces ingoldianus</name>
    <dbReference type="NCBI Taxonomy" id="673940"/>
    <lineage>
        <taxon>Eukaryota</taxon>
        <taxon>Fungi</taxon>
        <taxon>Dikarya</taxon>
        <taxon>Ascomycota</taxon>
        <taxon>Pezizomycotina</taxon>
        <taxon>Dothideomycetes</taxon>
        <taxon>Pleosporomycetidae</taxon>
        <taxon>Pleosporales</taxon>
        <taxon>Lindgomycetaceae</taxon>
        <taxon>Lindgomyces</taxon>
    </lineage>
</organism>
<dbReference type="EMBL" id="MU003504">
    <property type="protein sequence ID" value="KAF2471823.1"/>
    <property type="molecule type" value="Genomic_DNA"/>
</dbReference>
<protein>
    <submittedName>
        <fullName evidence="1">NAD(P)-binding protein</fullName>
    </submittedName>
</protein>
<dbReference type="Proteomes" id="UP000799755">
    <property type="component" value="Unassembled WGS sequence"/>
</dbReference>
<keyword evidence="2" id="KW-1185">Reference proteome</keyword>
<evidence type="ECO:0000313" key="1">
    <source>
        <dbReference type="EMBL" id="KAF2471823.1"/>
    </source>
</evidence>
<accession>A0ACB6QXV7</accession>
<gene>
    <name evidence="1" type="ORF">BDR25DRAFT_303217</name>
</gene>
<evidence type="ECO:0000313" key="2">
    <source>
        <dbReference type="Proteomes" id="UP000799755"/>
    </source>
</evidence>
<name>A0ACB6QXV7_9PLEO</name>